<dbReference type="Pfam" id="PF05137">
    <property type="entry name" value="PilN"/>
    <property type="match status" value="1"/>
</dbReference>
<evidence type="ECO:0000256" key="1">
    <source>
        <dbReference type="SAM" id="Coils"/>
    </source>
</evidence>
<keyword evidence="3" id="KW-0472">Membrane</keyword>
<sequence length="270" mass="29137">MHNIDINFLKERRQDSITIVGKTAGFKKETTLAERAPVLIGSGVAIALVAAVGGALLLLNNQKASTQANIEQLDSEIQRLQGQNSQINQIQQEIDNINGQVGILVSVFDEIKPWSAMLREIAFLTPDNVQIQSVTQSGTRGLNISGFAESYDDVNDFMLTLKASNLLSRDETRLTASSLSENPASVATSRAQLEAGEASPTDDSLIISLAQGISFNITTEINDVPSTELVNLLDQRGAIGLVSRIEALRQLGALNIEPIITEEPTEEPTQ</sequence>
<keyword evidence="3" id="KW-0812">Transmembrane</keyword>
<feature type="coiled-coil region" evidence="1">
    <location>
        <begin position="56"/>
        <end position="100"/>
    </location>
</feature>
<dbReference type="PANTHER" id="PTHR40278:SF1">
    <property type="entry name" value="DNA UTILIZATION PROTEIN HOFN"/>
    <property type="match status" value="1"/>
</dbReference>
<dbReference type="PANTHER" id="PTHR40278">
    <property type="entry name" value="DNA UTILIZATION PROTEIN HOFN"/>
    <property type="match status" value="1"/>
</dbReference>
<dbReference type="BioCyc" id="CSTA292563:G1353-1346-MONOMER"/>
<dbReference type="InterPro" id="IPR007813">
    <property type="entry name" value="PilN"/>
</dbReference>
<proteinExistence type="predicted"/>
<reference evidence="5" key="1">
    <citation type="journal article" date="2013" name="Proc. Natl. Acad. Sci. U.S.A.">
        <title>Improving the coverage of the cyanobacterial phylum using diversity-driven genome sequencing.</title>
        <authorList>
            <person name="Shih P.M."/>
            <person name="Wu D."/>
            <person name="Latifi A."/>
            <person name="Axen S.D."/>
            <person name="Fewer D.P."/>
            <person name="Talla E."/>
            <person name="Calteau A."/>
            <person name="Cai F."/>
            <person name="Tandeau de Marsac N."/>
            <person name="Rippka R."/>
            <person name="Herdman M."/>
            <person name="Sivonen K."/>
            <person name="Coursin T."/>
            <person name="Laurent T."/>
            <person name="Goodwin L."/>
            <person name="Nolan M."/>
            <person name="Davenport K.W."/>
            <person name="Han C.S."/>
            <person name="Rubin E.M."/>
            <person name="Eisen J.A."/>
            <person name="Woyke T."/>
            <person name="Gugger M."/>
            <person name="Kerfeld C.A."/>
        </authorList>
    </citation>
    <scope>NUCLEOTIDE SEQUENCE [LARGE SCALE GENOMIC DNA]</scope>
    <source>
        <strain evidence="5">ATCC 29140 / PCC 7202</strain>
    </source>
</reference>
<dbReference type="InterPro" id="IPR052534">
    <property type="entry name" value="Extracell_DNA_Util/SecSys_Comp"/>
</dbReference>
<dbReference type="EMBL" id="CP003940">
    <property type="protein sequence ID" value="AFZ47298.1"/>
    <property type="molecule type" value="Genomic_DNA"/>
</dbReference>
<dbReference type="HOGENOM" id="CLU_071789_0_0_3"/>
<organism evidence="4 5">
    <name type="scientific">Cyanobacterium stanieri (strain ATCC 29140 / PCC 7202)</name>
    <dbReference type="NCBI Taxonomy" id="292563"/>
    <lineage>
        <taxon>Bacteria</taxon>
        <taxon>Bacillati</taxon>
        <taxon>Cyanobacteriota</taxon>
        <taxon>Cyanophyceae</taxon>
        <taxon>Oscillatoriophycideae</taxon>
        <taxon>Chroococcales</taxon>
        <taxon>Geminocystaceae</taxon>
        <taxon>Cyanobacterium</taxon>
    </lineage>
</organism>
<name>K9YMH6_CYASC</name>
<keyword evidence="5" id="KW-1185">Reference proteome</keyword>
<evidence type="ECO:0000313" key="5">
    <source>
        <dbReference type="Proteomes" id="UP000010483"/>
    </source>
</evidence>
<keyword evidence="1" id="KW-0175">Coiled coil</keyword>
<dbReference type="AlphaFoldDB" id="K9YMH6"/>
<protein>
    <submittedName>
        <fullName evidence="4">Fimbrial assembly family protein</fullName>
    </submittedName>
</protein>
<evidence type="ECO:0000256" key="2">
    <source>
        <dbReference type="SAM" id="MobiDB-lite"/>
    </source>
</evidence>
<feature type="region of interest" description="Disordered" evidence="2">
    <location>
        <begin position="177"/>
        <end position="197"/>
    </location>
</feature>
<dbReference type="eggNOG" id="COG3166">
    <property type="taxonomic scope" value="Bacteria"/>
</dbReference>
<feature type="transmembrane region" description="Helical" evidence="3">
    <location>
        <begin position="38"/>
        <end position="59"/>
    </location>
</feature>
<dbReference type="Proteomes" id="UP000010483">
    <property type="component" value="Chromosome"/>
</dbReference>
<keyword evidence="3" id="KW-1133">Transmembrane helix</keyword>
<evidence type="ECO:0000313" key="4">
    <source>
        <dbReference type="EMBL" id="AFZ47298.1"/>
    </source>
</evidence>
<gene>
    <name evidence="4" type="ordered locus">Cyast_1333</name>
</gene>
<accession>K9YMH6</accession>
<dbReference type="STRING" id="292563.Cyast_1333"/>
<feature type="compositionally biased region" description="Polar residues" evidence="2">
    <location>
        <begin position="177"/>
        <end position="191"/>
    </location>
</feature>
<dbReference type="KEGG" id="csn:Cyast_1333"/>
<evidence type="ECO:0000256" key="3">
    <source>
        <dbReference type="SAM" id="Phobius"/>
    </source>
</evidence>